<sequence length="92" mass="10470">MQKWTQTEAIAFECACEVITDLRAILTGQIADETRKENPDAKLIASLRDERSRLFRERAGLSVKDQATLARVRAEYGAHVRSWRAKHNMVAV</sequence>
<dbReference type="KEGG" id="daer:H9K75_12305"/>
<dbReference type="EMBL" id="CP060783">
    <property type="protein sequence ID" value="QNP47187.1"/>
    <property type="molecule type" value="Genomic_DNA"/>
</dbReference>
<evidence type="ECO:0000313" key="2">
    <source>
        <dbReference type="Proteomes" id="UP000516028"/>
    </source>
</evidence>
<dbReference type="AlphaFoldDB" id="A0A7H0GFX1"/>
<dbReference type="Proteomes" id="UP000516028">
    <property type="component" value="Chromosome"/>
</dbReference>
<protein>
    <submittedName>
        <fullName evidence="1">Uncharacterized protein</fullName>
    </submittedName>
</protein>
<reference evidence="1 2" key="1">
    <citation type="submission" date="2020-08" db="EMBL/GenBank/DDBJ databases">
        <title>Genome sequence of Diaphorobacter aerolatus KACC 16536T.</title>
        <authorList>
            <person name="Hyun D.-W."/>
            <person name="Bae J.-W."/>
        </authorList>
    </citation>
    <scope>NUCLEOTIDE SEQUENCE [LARGE SCALE GENOMIC DNA]</scope>
    <source>
        <strain evidence="1 2">KACC 16536</strain>
    </source>
</reference>
<evidence type="ECO:0000313" key="1">
    <source>
        <dbReference type="EMBL" id="QNP47187.1"/>
    </source>
</evidence>
<accession>A0A7H0GFX1</accession>
<proteinExistence type="predicted"/>
<keyword evidence="2" id="KW-1185">Reference proteome</keyword>
<name>A0A7H0GFX1_9BURK</name>
<gene>
    <name evidence="1" type="ORF">H9K75_12305</name>
</gene>
<organism evidence="1 2">
    <name type="scientific">Diaphorobacter aerolatus</name>
    <dbReference type="NCBI Taxonomy" id="1288495"/>
    <lineage>
        <taxon>Bacteria</taxon>
        <taxon>Pseudomonadati</taxon>
        <taxon>Pseudomonadota</taxon>
        <taxon>Betaproteobacteria</taxon>
        <taxon>Burkholderiales</taxon>
        <taxon>Comamonadaceae</taxon>
        <taxon>Diaphorobacter</taxon>
    </lineage>
</organism>
<dbReference type="RefSeq" id="WP_187722898.1">
    <property type="nucleotide sequence ID" value="NZ_CP060783.1"/>
</dbReference>